<proteinExistence type="predicted"/>
<reference evidence="1 2" key="1">
    <citation type="submission" date="2024-09" db="EMBL/GenBank/DDBJ databases">
        <title>Laminarin stimulates single cell rates of sulfate reduction while oxygen inhibits transcriptomic activity in coastal marine sediment.</title>
        <authorList>
            <person name="Lindsay M."/>
            <person name="Orcutt B."/>
            <person name="Emerson D."/>
            <person name="Stepanauskas R."/>
            <person name="D'Angelo T."/>
        </authorList>
    </citation>
    <scope>NUCLEOTIDE SEQUENCE [LARGE SCALE GENOMIC DNA]</scope>
    <source>
        <strain evidence="1">SAG AM-311-K15</strain>
    </source>
</reference>
<evidence type="ECO:0000313" key="2">
    <source>
        <dbReference type="Proteomes" id="UP001594351"/>
    </source>
</evidence>
<dbReference type="EMBL" id="JBHPBY010000652">
    <property type="protein sequence ID" value="MFC1853938.1"/>
    <property type="molecule type" value="Genomic_DNA"/>
</dbReference>
<protein>
    <submittedName>
        <fullName evidence="1">Uncharacterized protein</fullName>
    </submittedName>
</protein>
<keyword evidence="2" id="KW-1185">Reference proteome</keyword>
<comment type="caution">
    <text evidence="1">The sequence shown here is derived from an EMBL/GenBank/DDBJ whole genome shotgun (WGS) entry which is preliminary data.</text>
</comment>
<name>A0ABV6Z664_UNCC1</name>
<gene>
    <name evidence="1" type="ORF">ACFL27_27455</name>
</gene>
<sequence>MSIECDQYVKNPKLKDTLFSYTAPKEATVIDLTPLYQEKMEQLNKTQTKK</sequence>
<accession>A0ABV6Z664</accession>
<organism evidence="1 2">
    <name type="scientific">candidate division CSSED10-310 bacterium</name>
    <dbReference type="NCBI Taxonomy" id="2855610"/>
    <lineage>
        <taxon>Bacteria</taxon>
        <taxon>Bacteria division CSSED10-310</taxon>
    </lineage>
</organism>
<dbReference type="Proteomes" id="UP001594351">
    <property type="component" value="Unassembled WGS sequence"/>
</dbReference>
<evidence type="ECO:0000313" key="1">
    <source>
        <dbReference type="EMBL" id="MFC1853938.1"/>
    </source>
</evidence>